<gene>
    <name evidence="2" type="ORF">AOQ84DRAFT_292744</name>
</gene>
<reference evidence="2 3" key="1">
    <citation type="journal article" date="2016" name="Nat. Commun.">
        <title>Ectomycorrhizal ecology is imprinted in the genome of the dominant symbiotic fungus Cenococcum geophilum.</title>
        <authorList>
            <consortium name="DOE Joint Genome Institute"/>
            <person name="Peter M."/>
            <person name="Kohler A."/>
            <person name="Ohm R.A."/>
            <person name="Kuo A."/>
            <person name="Krutzmann J."/>
            <person name="Morin E."/>
            <person name="Arend M."/>
            <person name="Barry K.W."/>
            <person name="Binder M."/>
            <person name="Choi C."/>
            <person name="Clum A."/>
            <person name="Copeland A."/>
            <person name="Grisel N."/>
            <person name="Haridas S."/>
            <person name="Kipfer T."/>
            <person name="LaButti K."/>
            <person name="Lindquist E."/>
            <person name="Lipzen A."/>
            <person name="Maire R."/>
            <person name="Meier B."/>
            <person name="Mihaltcheva S."/>
            <person name="Molinier V."/>
            <person name="Murat C."/>
            <person name="Poggeler S."/>
            <person name="Quandt C.A."/>
            <person name="Sperisen C."/>
            <person name="Tritt A."/>
            <person name="Tisserant E."/>
            <person name="Crous P.W."/>
            <person name="Henrissat B."/>
            <person name="Nehls U."/>
            <person name="Egli S."/>
            <person name="Spatafora J.W."/>
            <person name="Grigoriev I.V."/>
            <person name="Martin F.M."/>
        </authorList>
    </citation>
    <scope>NUCLEOTIDE SEQUENCE [LARGE SCALE GENOMIC DNA]</scope>
    <source>
        <strain evidence="2 3">CBS 207.34</strain>
    </source>
</reference>
<evidence type="ECO:0000259" key="1">
    <source>
        <dbReference type="Pfam" id="PF06985"/>
    </source>
</evidence>
<accession>A0A8E2JT26</accession>
<sequence>MAPHYQDLEEGSFRLLLFLDDSGLSCNLQAYKLDEAPRYIALSYTWGRASYQKGRSSLLTYSITLNGEHREVQQNLHDALRHLGRLVRERQCLFWVDAICINQEDVNERNAQVKKMKDIYEYADRIYAWLGMHNDEIDAVLATVTKSHAGFPINNASQAWIAWDGIAEMFNQSYWHRVWIYQEATTP</sequence>
<dbReference type="EMBL" id="KV749628">
    <property type="protein sequence ID" value="OCL08630.1"/>
    <property type="molecule type" value="Genomic_DNA"/>
</dbReference>
<organism evidence="2 3">
    <name type="scientific">Glonium stellatum</name>
    <dbReference type="NCBI Taxonomy" id="574774"/>
    <lineage>
        <taxon>Eukaryota</taxon>
        <taxon>Fungi</taxon>
        <taxon>Dikarya</taxon>
        <taxon>Ascomycota</taxon>
        <taxon>Pezizomycotina</taxon>
        <taxon>Dothideomycetes</taxon>
        <taxon>Pleosporomycetidae</taxon>
        <taxon>Gloniales</taxon>
        <taxon>Gloniaceae</taxon>
        <taxon>Glonium</taxon>
    </lineage>
</organism>
<feature type="non-terminal residue" evidence="2">
    <location>
        <position position="1"/>
    </location>
</feature>
<dbReference type="AlphaFoldDB" id="A0A8E2JT26"/>
<dbReference type="Proteomes" id="UP000250140">
    <property type="component" value="Unassembled WGS sequence"/>
</dbReference>
<protein>
    <submittedName>
        <fullName evidence="2">HET-domain-containing protein</fullName>
    </submittedName>
</protein>
<evidence type="ECO:0000313" key="3">
    <source>
        <dbReference type="Proteomes" id="UP000250140"/>
    </source>
</evidence>
<name>A0A8E2JT26_9PEZI</name>
<evidence type="ECO:0000313" key="2">
    <source>
        <dbReference type="EMBL" id="OCL08630.1"/>
    </source>
</evidence>
<feature type="domain" description="Heterokaryon incompatibility" evidence="1">
    <location>
        <begin position="39"/>
        <end position="183"/>
    </location>
</feature>
<dbReference type="Pfam" id="PF06985">
    <property type="entry name" value="HET"/>
    <property type="match status" value="1"/>
</dbReference>
<dbReference type="OrthoDB" id="2157530at2759"/>
<dbReference type="PANTHER" id="PTHR24148">
    <property type="entry name" value="ANKYRIN REPEAT DOMAIN-CONTAINING PROTEIN 39 HOMOLOG-RELATED"/>
    <property type="match status" value="1"/>
</dbReference>
<keyword evidence="3" id="KW-1185">Reference proteome</keyword>
<dbReference type="InterPro" id="IPR010730">
    <property type="entry name" value="HET"/>
</dbReference>
<dbReference type="InterPro" id="IPR052895">
    <property type="entry name" value="HetReg/Transcr_Mod"/>
</dbReference>
<dbReference type="PANTHER" id="PTHR24148:SF73">
    <property type="entry name" value="HET DOMAIN PROTEIN (AFU_ORTHOLOGUE AFUA_8G01020)"/>
    <property type="match status" value="1"/>
</dbReference>
<proteinExistence type="predicted"/>